<proteinExistence type="predicted"/>
<protein>
    <submittedName>
        <fullName evidence="2">Poly (3-hydroxybutyrate) depolymerase</fullName>
    </submittedName>
</protein>
<feature type="chain" id="PRO_5026663264" evidence="1">
    <location>
        <begin position="29"/>
        <end position="398"/>
    </location>
</feature>
<evidence type="ECO:0000256" key="1">
    <source>
        <dbReference type="SAM" id="SignalP"/>
    </source>
</evidence>
<sequence length="398" mass="43253">MRNLDRLVRACASLALMAVLLRPVPGSADHDRIPDPAPRTTAARLPADLGLDRNAVTVSGLSSGGFFAHQFHLAHSTLVTGAGIVAGGPYGCVETIANPHWPHPPLDWFSAALVACTHYSGDRFWGLRPAPPRAEDSLAHVLEARRRGAIDDPANLADDRVWLFRGEKDEVVPGAVAEALKALYEALDVRGARLRVEPNDPRRPANHGMPVARFAGDSRFPKRDCSEHRPPFVIECGRDAAELLLRHLYPEGFHDAPADPHAAGTLAAFDQAEFLDGRDAAAGLSGVGYLYVPTACRGGGGACRLHVAFHGCRQNVDARGADRAHDDFVRDAGYNRWAAANRIVVLYPQATVSGPNPNRCWDFWGYTGPDYRTRHGPQMRTVKNLVDRLLGIPNQPKP</sequence>
<dbReference type="InterPro" id="IPR029058">
    <property type="entry name" value="AB_hydrolase_fold"/>
</dbReference>
<dbReference type="Gene3D" id="3.40.50.1820">
    <property type="entry name" value="alpha/beta hydrolase"/>
    <property type="match status" value="2"/>
</dbReference>
<dbReference type="EMBL" id="CADCTL010000250">
    <property type="protein sequence ID" value="CAA9276291.1"/>
    <property type="molecule type" value="Genomic_DNA"/>
</dbReference>
<reference evidence="2" key="1">
    <citation type="submission" date="2020-02" db="EMBL/GenBank/DDBJ databases">
        <authorList>
            <person name="Meier V. D."/>
        </authorList>
    </citation>
    <scope>NUCLEOTIDE SEQUENCE</scope>
    <source>
        <strain evidence="2">AVDCRST_MAG04</strain>
    </source>
</reference>
<organism evidence="2">
    <name type="scientific">uncultured Acetobacteraceae bacterium</name>
    <dbReference type="NCBI Taxonomy" id="169975"/>
    <lineage>
        <taxon>Bacteria</taxon>
        <taxon>Pseudomonadati</taxon>
        <taxon>Pseudomonadota</taxon>
        <taxon>Alphaproteobacteria</taxon>
        <taxon>Acetobacterales</taxon>
        <taxon>Acetobacteraceae</taxon>
        <taxon>environmental samples</taxon>
    </lineage>
</organism>
<dbReference type="PANTHER" id="PTHR42972">
    <property type="entry name" value="TOL-PAL SYSTEM PROTEIN TOLB"/>
    <property type="match status" value="1"/>
</dbReference>
<dbReference type="PANTHER" id="PTHR42972:SF8">
    <property type="entry name" value="POLYHYDROXYBUTYRATE DEPOLYMERASE"/>
    <property type="match status" value="1"/>
</dbReference>
<name>A0A6J4JFW0_9PROT</name>
<dbReference type="AlphaFoldDB" id="A0A6J4JFW0"/>
<gene>
    <name evidence="2" type="ORF">AVDCRST_MAG04-3377</name>
</gene>
<dbReference type="SUPFAM" id="SSF53474">
    <property type="entry name" value="alpha/beta-Hydrolases"/>
    <property type="match status" value="1"/>
</dbReference>
<evidence type="ECO:0000313" key="2">
    <source>
        <dbReference type="EMBL" id="CAA9276291.1"/>
    </source>
</evidence>
<accession>A0A6J4JFW0</accession>
<keyword evidence="1" id="KW-0732">Signal</keyword>
<feature type="signal peptide" evidence="1">
    <location>
        <begin position="1"/>
        <end position="28"/>
    </location>
</feature>